<evidence type="ECO:0000313" key="2">
    <source>
        <dbReference type="EMBL" id="TWU23471.1"/>
    </source>
</evidence>
<dbReference type="SUPFAM" id="SSF50998">
    <property type="entry name" value="Quinoprotein alcohol dehydrogenase-like"/>
    <property type="match status" value="1"/>
</dbReference>
<evidence type="ECO:0000313" key="3">
    <source>
        <dbReference type="Proteomes" id="UP000316304"/>
    </source>
</evidence>
<keyword evidence="3" id="KW-1185">Reference proteome</keyword>
<gene>
    <name evidence="2" type="ORF">Pla52o_30080</name>
</gene>
<dbReference type="InterPro" id="IPR015943">
    <property type="entry name" value="WD40/YVTN_repeat-like_dom_sf"/>
</dbReference>
<dbReference type="AlphaFoldDB" id="A0A5C6CJE8"/>
<dbReference type="EMBL" id="SJPT01000004">
    <property type="protein sequence ID" value="TWU23471.1"/>
    <property type="molecule type" value="Genomic_DNA"/>
</dbReference>
<feature type="chain" id="PRO_5022801128" description="Pyrrolo-quinoline quinone" evidence="1">
    <location>
        <begin position="23"/>
        <end position="143"/>
    </location>
</feature>
<dbReference type="RefSeq" id="WP_146595170.1">
    <property type="nucleotide sequence ID" value="NZ_SJPT01000004.1"/>
</dbReference>
<dbReference type="InterPro" id="IPR011047">
    <property type="entry name" value="Quinoprotein_ADH-like_sf"/>
</dbReference>
<protein>
    <recommendedName>
        <fullName evidence="4">Pyrrolo-quinoline quinone</fullName>
    </recommendedName>
</protein>
<dbReference type="Gene3D" id="2.130.10.10">
    <property type="entry name" value="YVTN repeat-like/Quinoprotein amine dehydrogenase"/>
    <property type="match status" value="1"/>
</dbReference>
<dbReference type="Proteomes" id="UP000316304">
    <property type="component" value="Unassembled WGS sequence"/>
</dbReference>
<comment type="caution">
    <text evidence="2">The sequence shown here is derived from an EMBL/GenBank/DDBJ whole genome shotgun (WGS) entry which is preliminary data.</text>
</comment>
<organism evidence="2 3">
    <name type="scientific">Novipirellula galeiformis</name>
    <dbReference type="NCBI Taxonomy" id="2528004"/>
    <lineage>
        <taxon>Bacteria</taxon>
        <taxon>Pseudomonadati</taxon>
        <taxon>Planctomycetota</taxon>
        <taxon>Planctomycetia</taxon>
        <taxon>Pirellulales</taxon>
        <taxon>Pirellulaceae</taxon>
        <taxon>Novipirellula</taxon>
    </lineage>
</organism>
<reference evidence="2 3" key="1">
    <citation type="submission" date="2019-02" db="EMBL/GenBank/DDBJ databases">
        <title>Deep-cultivation of Planctomycetes and their phenomic and genomic characterization uncovers novel biology.</title>
        <authorList>
            <person name="Wiegand S."/>
            <person name="Jogler M."/>
            <person name="Boedeker C."/>
            <person name="Pinto D."/>
            <person name="Vollmers J."/>
            <person name="Rivas-Marin E."/>
            <person name="Kohn T."/>
            <person name="Peeters S.H."/>
            <person name="Heuer A."/>
            <person name="Rast P."/>
            <person name="Oberbeckmann S."/>
            <person name="Bunk B."/>
            <person name="Jeske O."/>
            <person name="Meyerdierks A."/>
            <person name="Storesund J.E."/>
            <person name="Kallscheuer N."/>
            <person name="Luecker S."/>
            <person name="Lage O.M."/>
            <person name="Pohl T."/>
            <person name="Merkel B.J."/>
            <person name="Hornburger P."/>
            <person name="Mueller R.-W."/>
            <person name="Bruemmer F."/>
            <person name="Labrenz M."/>
            <person name="Spormann A.M."/>
            <person name="Op Den Camp H."/>
            <person name="Overmann J."/>
            <person name="Amann R."/>
            <person name="Jetten M.S.M."/>
            <person name="Mascher T."/>
            <person name="Medema M.H."/>
            <person name="Devos D.P."/>
            <person name="Kaster A.-K."/>
            <person name="Ovreas L."/>
            <person name="Rohde M."/>
            <person name="Galperin M.Y."/>
            <person name="Jogler C."/>
        </authorList>
    </citation>
    <scope>NUCLEOTIDE SEQUENCE [LARGE SCALE GENOMIC DNA]</scope>
    <source>
        <strain evidence="2 3">Pla52o</strain>
    </source>
</reference>
<keyword evidence="1" id="KW-0732">Signal</keyword>
<name>A0A5C6CJE8_9BACT</name>
<proteinExistence type="predicted"/>
<evidence type="ECO:0000256" key="1">
    <source>
        <dbReference type="SAM" id="SignalP"/>
    </source>
</evidence>
<accession>A0A5C6CJE8</accession>
<evidence type="ECO:0008006" key="4">
    <source>
        <dbReference type="Google" id="ProtNLM"/>
    </source>
</evidence>
<feature type="signal peptide" evidence="1">
    <location>
        <begin position="1"/>
        <end position="22"/>
    </location>
</feature>
<sequence precursor="true">MTIRLFPAIAVLILAFCQSGLGNTSRGITQGPLGLSSAGDWGDGRADAADLPVAIDSSVVQWQTPMHGKAWSSPVVWGDPIWLTAATADGKQLSVVCVDRLSGTVLYDRVVIENESPHDCDPANSYASSTPALVGARQHCKRR</sequence>
<dbReference type="OrthoDB" id="244732at2"/>